<reference evidence="1" key="1">
    <citation type="submission" date="2021-05" db="EMBL/GenBank/DDBJ databases">
        <title>An isolated secondary fermenter in methanogenic hydrocarbon-degrading communities.</title>
        <authorList>
            <person name="Liu Y.-F."/>
            <person name="Liu Z.-l."/>
        </authorList>
    </citation>
    <scope>NUCLEOTIDE SEQUENCE</scope>
    <source>
        <strain evidence="1">L-13</strain>
    </source>
</reference>
<dbReference type="EMBL" id="CP074691">
    <property type="protein sequence ID" value="QVL35417.1"/>
    <property type="molecule type" value="Genomic_DNA"/>
</dbReference>
<protein>
    <submittedName>
        <fullName evidence="1">DUF3536 domain-containing protein</fullName>
    </submittedName>
</protein>
<accession>A0ACD1DTF4</accession>
<proteinExistence type="predicted"/>
<keyword evidence="2" id="KW-1185">Reference proteome</keyword>
<dbReference type="Proteomes" id="UP000682204">
    <property type="component" value="Chromosome"/>
</dbReference>
<organism evidence="1 2">
    <name type="scientific">Aminirod propionatiphilus</name>
    <dbReference type="NCBI Taxonomy" id="3415223"/>
    <lineage>
        <taxon>Bacteria</taxon>
        <taxon>Thermotogati</taxon>
        <taxon>Synergistota</taxon>
        <taxon>Synergistia</taxon>
        <taxon>Synergistales</taxon>
        <taxon>Aminiphilaceae</taxon>
        <taxon>Aminirod</taxon>
    </lineage>
</organism>
<evidence type="ECO:0000313" key="2">
    <source>
        <dbReference type="Proteomes" id="UP000682204"/>
    </source>
</evidence>
<name>A0ACD1DTF4_9BACT</name>
<sequence>MHALALHGHFYQPPREDPWLDDVLLDPSAAPAHDWNERVAAECYRPNRAARLVDAEGRIVAIVDNYRHMSFNVGPTLHGWIERHDPVLDRHIKGADRQGGGAVAQAYNHMILPLASERDRLTQIRWGLADFRHRFGRPSEGFWLPETAVDEATLDDLALCGVSFVLLAPHQCAAVSPPRGPWTETPQGRGLDVTRPYRVELPSGRSITAIFYHGPLAQALAFGDLLKNGDALAEALLGALPTGREEPSLLAVAVDGETFGHHHKFGEMALSRAFRLLYGSRGGACVTTPAAFLAAHRPTWQARILPRSSWSCAHGLERWRSDCGCRTGGDPSWHQRWRGPLRQALDTLKGAVDEAFVSLEPLVGDVWRLRDEAVALYLTGRHSPRESFLAQRLGDFDEVRRLSIRTLIEAQRMAMFMYTSCGWFFNDVAGIETAQIIAYALRACDLLRQATGRDVLPDLLRDLSKAEGNRPDLPDGAAVARSLLPGKRDLPRIAAEAALAEKGKTYYAFDLARREQSLRSGEFRLRLATVTLRDRRTGETWQGETACLSQGALDDVCRLREGPPSSSRELRRLFYEGDLLELSRRLEADYPLGPWRMADLPPDEGRALALDRTRRAQERYAAQAEAVTDDSRRLLVQLHLMDTEPPAYLKAAAELALEHRLASLIEGARALDLLQEGSPLADLLEEARSLGCRPELALLAPRLAEELRRLIRRSRLERDGQGFALADRALVRARHLSIDMDVTRLQNETWRALEAEHNLLDDDLLRLADHLGFAVPRPYQTS</sequence>
<gene>
    <name evidence="1" type="ORF">KIH16_09420</name>
</gene>
<evidence type="ECO:0000313" key="1">
    <source>
        <dbReference type="EMBL" id="QVL35417.1"/>
    </source>
</evidence>